<dbReference type="GO" id="GO:0006749">
    <property type="term" value="P:glutathione metabolic process"/>
    <property type="evidence" value="ECO:0007669"/>
    <property type="project" value="TreeGrafter"/>
</dbReference>
<evidence type="ECO:0000259" key="1">
    <source>
        <dbReference type="SMART" id="SM00849"/>
    </source>
</evidence>
<dbReference type="SUPFAM" id="SSF56281">
    <property type="entry name" value="Metallo-hydrolase/oxidoreductase"/>
    <property type="match status" value="1"/>
</dbReference>
<dbReference type="InterPro" id="IPR001279">
    <property type="entry name" value="Metallo-B-lactamas"/>
</dbReference>
<dbReference type="InterPro" id="IPR051682">
    <property type="entry name" value="Mito_Persulfide_Diox"/>
</dbReference>
<dbReference type="PANTHER" id="PTHR43084">
    <property type="entry name" value="PERSULFIDE DIOXYGENASE ETHE1"/>
    <property type="match status" value="1"/>
</dbReference>
<proteinExistence type="predicted"/>
<comment type="caution">
    <text evidence="2">The sequence shown here is derived from an EMBL/GenBank/DDBJ whole genome shotgun (WGS) entry which is preliminary data.</text>
</comment>
<dbReference type="SMART" id="SM00849">
    <property type="entry name" value="Lactamase_B"/>
    <property type="match status" value="1"/>
</dbReference>
<dbReference type="OrthoDB" id="449487at2759"/>
<protein>
    <recommendedName>
        <fullName evidence="1">Metallo-beta-lactamase domain-containing protein</fullName>
    </recommendedName>
</protein>
<dbReference type="Gene3D" id="3.60.15.10">
    <property type="entry name" value="Ribonuclease Z/Hydroxyacylglutathione hydrolase-like"/>
    <property type="match status" value="1"/>
</dbReference>
<evidence type="ECO:0000313" key="3">
    <source>
        <dbReference type="Proteomes" id="UP001150904"/>
    </source>
</evidence>
<dbReference type="Proteomes" id="UP001150904">
    <property type="component" value="Unassembled WGS sequence"/>
</dbReference>
<feature type="domain" description="Metallo-beta-lactamase" evidence="1">
    <location>
        <begin position="56"/>
        <end position="251"/>
    </location>
</feature>
<keyword evidence="3" id="KW-1185">Reference proteome</keyword>
<dbReference type="EMBL" id="JAPQKR010000005">
    <property type="protein sequence ID" value="KAJ5215583.1"/>
    <property type="molecule type" value="Genomic_DNA"/>
</dbReference>
<name>A0A9W9TAG6_9EURO</name>
<sequence>TSQFPSAVQSGILQRKGCLCYISTRHPVSPLVDKFENGRASMMTPTIYGMFETKTGTWQYVIADTATTTAAIVDPVLDYDPVNQILTDRAANSLVIFIKETGLRVDKILETHIPEDHISAAPYLQRWLSCDQGYIPPVCLGCRVKEHQGAVNHNEKVVHREEYQGSCLKLLRDEETFNIGELVVTAVHLPGHSPHHLGYKIGDNVLCGDTILHPDIGTARCDLPGGNAHELFESCQRLLSLPDHVRIWPGHDSLPGGREPIAWMAVRDHKERNKHLRSGIGKEEFVALRGQEDAGLAKSKNLHQQLQISLRAGRSSKSLISGLQKPILSLNLESPHN</sequence>
<dbReference type="GO" id="GO:0070813">
    <property type="term" value="P:hydrogen sulfide metabolic process"/>
    <property type="evidence" value="ECO:0007669"/>
    <property type="project" value="TreeGrafter"/>
</dbReference>
<reference evidence="2" key="2">
    <citation type="journal article" date="2023" name="IMA Fungus">
        <title>Comparative genomic study of the Penicillium genus elucidates a diverse pangenome and 15 lateral gene transfer events.</title>
        <authorList>
            <person name="Petersen C."/>
            <person name="Sorensen T."/>
            <person name="Nielsen M.R."/>
            <person name="Sondergaard T.E."/>
            <person name="Sorensen J.L."/>
            <person name="Fitzpatrick D.A."/>
            <person name="Frisvad J.C."/>
            <person name="Nielsen K.L."/>
        </authorList>
    </citation>
    <scope>NUCLEOTIDE SEQUENCE</scope>
    <source>
        <strain evidence="2">IBT 15544</strain>
    </source>
</reference>
<reference evidence="2" key="1">
    <citation type="submission" date="2022-12" db="EMBL/GenBank/DDBJ databases">
        <authorList>
            <person name="Petersen C."/>
        </authorList>
    </citation>
    <scope>NUCLEOTIDE SEQUENCE</scope>
    <source>
        <strain evidence="2">IBT 15544</strain>
    </source>
</reference>
<dbReference type="InterPro" id="IPR036866">
    <property type="entry name" value="RibonucZ/Hydroxyglut_hydro"/>
</dbReference>
<dbReference type="AlphaFoldDB" id="A0A9W9TAG6"/>
<dbReference type="GeneID" id="83176353"/>
<evidence type="ECO:0000313" key="2">
    <source>
        <dbReference type="EMBL" id="KAJ5215583.1"/>
    </source>
</evidence>
<dbReference type="GO" id="GO:0050313">
    <property type="term" value="F:sulfur dioxygenase activity"/>
    <property type="evidence" value="ECO:0007669"/>
    <property type="project" value="TreeGrafter"/>
</dbReference>
<accession>A0A9W9TAG6</accession>
<dbReference type="RefSeq" id="XP_058311396.1">
    <property type="nucleotide sequence ID" value="XM_058449052.1"/>
</dbReference>
<dbReference type="Pfam" id="PF00753">
    <property type="entry name" value="Lactamase_B"/>
    <property type="match status" value="1"/>
</dbReference>
<dbReference type="PANTHER" id="PTHR43084:SF1">
    <property type="entry name" value="PERSULFIDE DIOXYGENASE ETHE1, MITOCHONDRIAL"/>
    <property type="match status" value="1"/>
</dbReference>
<gene>
    <name evidence="2" type="ORF">N7498_001990</name>
</gene>
<organism evidence="2 3">
    <name type="scientific">Penicillium cinerascens</name>
    <dbReference type="NCBI Taxonomy" id="70096"/>
    <lineage>
        <taxon>Eukaryota</taxon>
        <taxon>Fungi</taxon>
        <taxon>Dikarya</taxon>
        <taxon>Ascomycota</taxon>
        <taxon>Pezizomycotina</taxon>
        <taxon>Eurotiomycetes</taxon>
        <taxon>Eurotiomycetidae</taxon>
        <taxon>Eurotiales</taxon>
        <taxon>Aspergillaceae</taxon>
        <taxon>Penicillium</taxon>
    </lineage>
</organism>
<feature type="non-terminal residue" evidence="2">
    <location>
        <position position="1"/>
    </location>
</feature>